<proteinExistence type="predicted"/>
<dbReference type="EMBL" id="CM003378">
    <property type="protein sequence ID" value="KOM49329.1"/>
    <property type="molecule type" value="Genomic_DNA"/>
</dbReference>
<dbReference type="Gramene" id="KOM49329">
    <property type="protein sequence ID" value="KOM49329"/>
    <property type="gene ID" value="LR48_Vigan08g015600"/>
</dbReference>
<accession>A0A0L9V3L0</accession>
<dbReference type="Proteomes" id="UP000053144">
    <property type="component" value="Chromosome 8"/>
</dbReference>
<sequence length="138" mass="15678">MDVNQAWGAVEHDDNQRLRLVVMFRGTVVRWPIEDDPIVEEQAFEEQAYEAYEAHVQGEAFEVPDDNVKEEEEHADVLDIVVDVNGFSGSPCDVSLLTHYVQHVAYAISEGRSLRSRGDMYEVAMEDDSNHPVSENKL</sequence>
<protein>
    <submittedName>
        <fullName evidence="1">Uncharacterized protein</fullName>
    </submittedName>
</protein>
<gene>
    <name evidence="1" type="ORF">LR48_Vigan08g015600</name>
</gene>
<evidence type="ECO:0000313" key="1">
    <source>
        <dbReference type="EMBL" id="KOM49329.1"/>
    </source>
</evidence>
<dbReference type="AlphaFoldDB" id="A0A0L9V3L0"/>
<evidence type="ECO:0000313" key="2">
    <source>
        <dbReference type="Proteomes" id="UP000053144"/>
    </source>
</evidence>
<organism evidence="1 2">
    <name type="scientific">Phaseolus angularis</name>
    <name type="common">Azuki bean</name>
    <name type="synonym">Vigna angularis</name>
    <dbReference type="NCBI Taxonomy" id="3914"/>
    <lineage>
        <taxon>Eukaryota</taxon>
        <taxon>Viridiplantae</taxon>
        <taxon>Streptophyta</taxon>
        <taxon>Embryophyta</taxon>
        <taxon>Tracheophyta</taxon>
        <taxon>Spermatophyta</taxon>
        <taxon>Magnoliopsida</taxon>
        <taxon>eudicotyledons</taxon>
        <taxon>Gunneridae</taxon>
        <taxon>Pentapetalae</taxon>
        <taxon>rosids</taxon>
        <taxon>fabids</taxon>
        <taxon>Fabales</taxon>
        <taxon>Fabaceae</taxon>
        <taxon>Papilionoideae</taxon>
        <taxon>50 kb inversion clade</taxon>
        <taxon>NPAAA clade</taxon>
        <taxon>indigoferoid/millettioid clade</taxon>
        <taxon>Phaseoleae</taxon>
        <taxon>Vigna</taxon>
    </lineage>
</organism>
<reference evidence="2" key="1">
    <citation type="journal article" date="2015" name="Proc. Natl. Acad. Sci. U.S.A.">
        <title>Genome sequencing of adzuki bean (Vigna angularis) provides insight into high starch and low fat accumulation and domestication.</title>
        <authorList>
            <person name="Yang K."/>
            <person name="Tian Z."/>
            <person name="Chen C."/>
            <person name="Luo L."/>
            <person name="Zhao B."/>
            <person name="Wang Z."/>
            <person name="Yu L."/>
            <person name="Li Y."/>
            <person name="Sun Y."/>
            <person name="Li W."/>
            <person name="Chen Y."/>
            <person name="Li Y."/>
            <person name="Zhang Y."/>
            <person name="Ai D."/>
            <person name="Zhao J."/>
            <person name="Shang C."/>
            <person name="Ma Y."/>
            <person name="Wu B."/>
            <person name="Wang M."/>
            <person name="Gao L."/>
            <person name="Sun D."/>
            <person name="Zhang P."/>
            <person name="Guo F."/>
            <person name="Wang W."/>
            <person name="Li Y."/>
            <person name="Wang J."/>
            <person name="Varshney R.K."/>
            <person name="Wang J."/>
            <person name="Ling H.Q."/>
            <person name="Wan P."/>
        </authorList>
    </citation>
    <scope>NUCLEOTIDE SEQUENCE</scope>
    <source>
        <strain evidence="2">cv. Jingnong 6</strain>
    </source>
</reference>
<name>A0A0L9V3L0_PHAAN</name>